<organism evidence="1 2">
    <name type="scientific">Scytalidium lignicola</name>
    <name type="common">Hyphomycete</name>
    <dbReference type="NCBI Taxonomy" id="5539"/>
    <lineage>
        <taxon>Eukaryota</taxon>
        <taxon>Fungi</taxon>
        <taxon>Dikarya</taxon>
        <taxon>Ascomycota</taxon>
        <taxon>Pezizomycotina</taxon>
        <taxon>Leotiomycetes</taxon>
        <taxon>Leotiomycetes incertae sedis</taxon>
        <taxon>Scytalidium</taxon>
    </lineage>
</organism>
<accession>A0A3E2GU81</accession>
<dbReference type="Proteomes" id="UP000258309">
    <property type="component" value="Unassembled WGS sequence"/>
</dbReference>
<name>A0A3E2GU81_SCYLI</name>
<dbReference type="EMBL" id="NCSJ02000412">
    <property type="protein sequence ID" value="RFU24701.1"/>
    <property type="molecule type" value="Genomic_DNA"/>
</dbReference>
<proteinExistence type="predicted"/>
<feature type="non-terminal residue" evidence="1">
    <location>
        <position position="1"/>
    </location>
</feature>
<gene>
    <name evidence="1" type="ORF">B7463_g11638</name>
</gene>
<dbReference type="STRING" id="5539.A0A3E2GU81"/>
<dbReference type="OMA" id="WEMREEQ"/>
<comment type="caution">
    <text evidence="1">The sequence shown here is derived from an EMBL/GenBank/DDBJ whole genome shotgun (WGS) entry which is preliminary data.</text>
</comment>
<evidence type="ECO:0000313" key="1">
    <source>
        <dbReference type="EMBL" id="RFU24701.1"/>
    </source>
</evidence>
<keyword evidence="2" id="KW-1185">Reference proteome</keyword>
<evidence type="ECO:0000313" key="2">
    <source>
        <dbReference type="Proteomes" id="UP000258309"/>
    </source>
</evidence>
<sequence>MGISDLLEPFDEVAYRRHIRTLSKREVYNREARKTRQLYSASFKVIAGTATALYTYGITLLGTALGARQYYIAEQKLAVIHGVMAERGWEMREEQKRDVLMPLAGQMGTVGVRGYVTKVVKSDDYEHRHGN</sequence>
<dbReference type="OrthoDB" id="3874448at2759"/>
<dbReference type="AlphaFoldDB" id="A0A3E2GU81"/>
<feature type="non-terminal residue" evidence="1">
    <location>
        <position position="131"/>
    </location>
</feature>
<protein>
    <submittedName>
        <fullName evidence="1">Uncharacterized protein</fullName>
    </submittedName>
</protein>
<reference evidence="1 2" key="1">
    <citation type="submission" date="2018-05" db="EMBL/GenBank/DDBJ databases">
        <title>Draft genome sequence of Scytalidium lignicola DSM 105466, a ubiquitous saprotrophic fungus.</title>
        <authorList>
            <person name="Buettner E."/>
            <person name="Gebauer A.M."/>
            <person name="Hofrichter M."/>
            <person name="Liers C."/>
            <person name="Kellner H."/>
        </authorList>
    </citation>
    <scope>NUCLEOTIDE SEQUENCE [LARGE SCALE GENOMIC DNA]</scope>
    <source>
        <strain evidence="1 2">DSM 105466</strain>
    </source>
</reference>